<dbReference type="Gene3D" id="3.90.550.10">
    <property type="entry name" value="Spore Coat Polysaccharide Biosynthesis Protein SpsA, Chain A"/>
    <property type="match status" value="1"/>
</dbReference>
<dbReference type="PANTHER" id="PTHR11675:SF43">
    <property type="entry name" value="POLYPEPTIDE N-ACETYLGALACTOSAMINYLTRANSFERASE 1"/>
    <property type="match status" value="1"/>
</dbReference>
<gene>
    <name evidence="9" type="primary">LOC115630366</name>
</gene>
<comment type="pathway">
    <text evidence="5">Protein modification; protein glycosylation.</text>
</comment>
<keyword evidence="5" id="KW-0812">Transmembrane</keyword>
<dbReference type="GO" id="GO:0006493">
    <property type="term" value="P:protein O-linked glycosylation"/>
    <property type="evidence" value="ECO:0007669"/>
    <property type="project" value="TreeGrafter"/>
</dbReference>
<keyword evidence="8" id="KW-1185">Reference proteome</keyword>
<organism evidence="8 9">
    <name type="scientific">Drosophila lebanonensis</name>
    <name type="common">Fruit fly</name>
    <name type="synonym">Scaptodrosophila lebanonensis</name>
    <dbReference type="NCBI Taxonomy" id="7225"/>
    <lineage>
        <taxon>Eukaryota</taxon>
        <taxon>Metazoa</taxon>
        <taxon>Ecdysozoa</taxon>
        <taxon>Arthropoda</taxon>
        <taxon>Hexapoda</taxon>
        <taxon>Insecta</taxon>
        <taxon>Pterygota</taxon>
        <taxon>Neoptera</taxon>
        <taxon>Endopterygota</taxon>
        <taxon>Diptera</taxon>
        <taxon>Brachycera</taxon>
        <taxon>Muscomorpha</taxon>
        <taxon>Ephydroidea</taxon>
        <taxon>Drosophilidae</taxon>
        <taxon>Scaptodrosophila</taxon>
    </lineage>
</organism>
<dbReference type="RefSeq" id="XP_030382786.1">
    <property type="nucleotide sequence ID" value="XM_030526926.1"/>
</dbReference>
<comment type="similarity">
    <text evidence="5">Belongs to the glycosyltransferase 2 family. GalNAc-T subfamily.</text>
</comment>
<dbReference type="InterPro" id="IPR035992">
    <property type="entry name" value="Ricin_B-like_lectins"/>
</dbReference>
<evidence type="ECO:0000256" key="3">
    <source>
        <dbReference type="ARBA" id="ARBA00023034"/>
    </source>
</evidence>
<dbReference type="PANTHER" id="PTHR11675">
    <property type="entry name" value="N-ACETYLGALACTOSAMINYLTRANSFERASE"/>
    <property type="match status" value="1"/>
</dbReference>
<keyword evidence="5" id="KW-0464">Manganese</keyword>
<reference evidence="9" key="1">
    <citation type="submission" date="2025-08" db="UniProtKB">
        <authorList>
            <consortium name="RefSeq"/>
        </authorList>
    </citation>
    <scope>IDENTIFICATION</scope>
    <source>
        <strain evidence="9">11010-0011.00</strain>
        <tissue evidence="9">Whole body</tissue>
    </source>
</reference>
<comment type="subcellular location">
    <subcellularLocation>
        <location evidence="1 5">Golgi apparatus membrane</location>
        <topology evidence="1 5">Single-pass type II membrane protein</topology>
    </subcellularLocation>
</comment>
<keyword evidence="5" id="KW-0808">Transferase</keyword>
<evidence type="ECO:0000259" key="6">
    <source>
        <dbReference type="Pfam" id="PF00535"/>
    </source>
</evidence>
<dbReference type="InterPro" id="IPR001173">
    <property type="entry name" value="Glyco_trans_2-like"/>
</dbReference>
<dbReference type="SUPFAM" id="SSF53448">
    <property type="entry name" value="Nucleotide-diphospho-sugar transferases"/>
    <property type="match status" value="1"/>
</dbReference>
<sequence length="681" mass="78161">MNDDFRKILIGLLIFAMIVAFISNLKQPQVRLFSYHFNDPFAPKERVYLSSRLERSVREDLRKSNSPTNETEFAQLVNSSIRDLREYGFNVELSKRISYIHGLPDVRNEQCKELSYQKSGSMRASVIVIFENTPISLLLRTLYSIIERTDAALLQEVILVDGGSTQTELRDKLRYYVSTRFSRGTGIPVRLERIEKPVGISESRLIGARLATGEVLIFMDGYCQPNVGWLEPLMQRIAESPQSVVMPVMDEINAIYLQYREKPTTIGGFSWNGEYYMEPVSKKRLAAANQTCQQPLPTCPIESPVIPPGHVYAITHKQFNYLATNIDTVLHTEGDTLEMSFSIWLCSGKIEVLPCSRVGRISLDRSFKGLPTSTLFDRGNAAVGWWEWRQRLFFYFYPIQDLSIDLFDPSQEKLGGVRDKIGCKNFDWFLKHVYPEKMTPSELATKYGRIKSPYGNQCLSDQLRIRPEAKNSLTVENCQAATNPAFLFFFTKTKQLRSEFNCMVAKNEDPTLVELVSCIDIPEKYLMTWQLDQNSISMKVGSRALCLEVANIVYPVLNECDPQRKTQYWVLEGIDRNHLTPIDDQSIQNSQTVKVDQHESVVLIDQMIDKSSAEHLHNETTDQPPGQDFEIYKELDENLKVDSEEGNGLSNQISQKFNETNIFIMKLWINRLDKISKFIKN</sequence>
<dbReference type="Proteomes" id="UP000504634">
    <property type="component" value="Unplaced"/>
</dbReference>
<dbReference type="GO" id="GO:0000139">
    <property type="term" value="C:Golgi membrane"/>
    <property type="evidence" value="ECO:0007669"/>
    <property type="project" value="UniProtKB-SubCell"/>
</dbReference>
<keyword evidence="5" id="KW-0472">Membrane</keyword>
<protein>
    <recommendedName>
        <fullName evidence="5">Polypeptide N-acetylgalactosaminyltransferase</fullName>
        <ecNumber evidence="5">2.4.1.-</ecNumber>
    </recommendedName>
    <alternativeName>
        <fullName evidence="5">Protein-UDP acetylgalactosaminyltransferase</fullName>
    </alternativeName>
</protein>
<evidence type="ECO:0000256" key="1">
    <source>
        <dbReference type="ARBA" id="ARBA00004323"/>
    </source>
</evidence>
<dbReference type="AlphaFoldDB" id="A0A6J2U2B9"/>
<name>A0A6J2U2B9_DROLE</name>
<dbReference type="GeneID" id="115630366"/>
<dbReference type="EC" id="2.4.1.-" evidence="5"/>
<feature type="transmembrane region" description="Helical" evidence="5">
    <location>
        <begin position="7"/>
        <end position="25"/>
    </location>
</feature>
<dbReference type="Gene3D" id="2.80.10.50">
    <property type="match status" value="1"/>
</dbReference>
<accession>A0A6J2U2B9</accession>
<keyword evidence="2 5" id="KW-0430">Lectin</keyword>
<evidence type="ECO:0000313" key="9">
    <source>
        <dbReference type="RefSeq" id="XP_030382786.1"/>
    </source>
</evidence>
<dbReference type="GO" id="GO:0004653">
    <property type="term" value="F:polypeptide N-acetylgalactosaminyltransferase activity"/>
    <property type="evidence" value="ECO:0007669"/>
    <property type="project" value="TreeGrafter"/>
</dbReference>
<dbReference type="SUPFAM" id="SSF50370">
    <property type="entry name" value="Ricin B-like lectins"/>
    <property type="match status" value="1"/>
</dbReference>
<comment type="cofactor">
    <cofactor evidence="5">
        <name>Mn(2+)</name>
        <dbReference type="ChEBI" id="CHEBI:29035"/>
    </cofactor>
</comment>
<evidence type="ECO:0000256" key="4">
    <source>
        <dbReference type="ARBA" id="ARBA00023157"/>
    </source>
</evidence>
<feature type="domain" description="Ricin B lectin" evidence="7">
    <location>
        <begin position="447"/>
        <end position="569"/>
    </location>
</feature>
<dbReference type="InterPro" id="IPR029044">
    <property type="entry name" value="Nucleotide-diphossugar_trans"/>
</dbReference>
<dbReference type="Pfam" id="PF00535">
    <property type="entry name" value="Glycos_transf_2"/>
    <property type="match status" value="1"/>
</dbReference>
<evidence type="ECO:0000256" key="5">
    <source>
        <dbReference type="RuleBase" id="RU361242"/>
    </source>
</evidence>
<proteinExistence type="inferred from homology"/>
<dbReference type="GO" id="GO:0030246">
    <property type="term" value="F:carbohydrate binding"/>
    <property type="evidence" value="ECO:0007669"/>
    <property type="project" value="UniProtKB-KW"/>
</dbReference>
<keyword evidence="3 5" id="KW-0333">Golgi apparatus</keyword>
<dbReference type="Pfam" id="PF00652">
    <property type="entry name" value="Ricin_B_lectin"/>
    <property type="match status" value="1"/>
</dbReference>
<keyword evidence="5" id="KW-1133">Transmembrane helix</keyword>
<keyword evidence="4 5" id="KW-1015">Disulfide bond</keyword>
<evidence type="ECO:0000256" key="2">
    <source>
        <dbReference type="ARBA" id="ARBA00022734"/>
    </source>
</evidence>
<keyword evidence="5" id="KW-0328">Glycosyltransferase</keyword>
<evidence type="ECO:0000259" key="7">
    <source>
        <dbReference type="Pfam" id="PF00652"/>
    </source>
</evidence>
<feature type="domain" description="Glycosyltransferase 2-like" evidence="6">
    <location>
        <begin position="125"/>
        <end position="265"/>
    </location>
</feature>
<evidence type="ECO:0000313" key="8">
    <source>
        <dbReference type="Proteomes" id="UP000504634"/>
    </source>
</evidence>
<dbReference type="UniPathway" id="UPA00378"/>
<dbReference type="PROSITE" id="PS50231">
    <property type="entry name" value="RICIN_B_LECTIN"/>
    <property type="match status" value="1"/>
</dbReference>
<dbReference type="InterPro" id="IPR000772">
    <property type="entry name" value="Ricin_B_lectin"/>
</dbReference>